<gene>
    <name evidence="2" type="ORF">GCM10023186_23450</name>
</gene>
<feature type="transmembrane region" description="Helical" evidence="1">
    <location>
        <begin position="68"/>
        <end position="87"/>
    </location>
</feature>
<protein>
    <recommendedName>
        <fullName evidence="4">DUF3953 domain-containing protein</fullName>
    </recommendedName>
</protein>
<keyword evidence="1" id="KW-1133">Transmembrane helix</keyword>
<proteinExistence type="predicted"/>
<accession>A0ABP8J0L9</accession>
<dbReference type="RefSeq" id="WP_345224398.1">
    <property type="nucleotide sequence ID" value="NZ_BAABHA010000007.1"/>
</dbReference>
<organism evidence="2 3">
    <name type="scientific">Hymenobacter koreensis</name>
    <dbReference type="NCBI Taxonomy" id="1084523"/>
    <lineage>
        <taxon>Bacteria</taxon>
        <taxon>Pseudomonadati</taxon>
        <taxon>Bacteroidota</taxon>
        <taxon>Cytophagia</taxon>
        <taxon>Cytophagales</taxon>
        <taxon>Hymenobacteraceae</taxon>
        <taxon>Hymenobacter</taxon>
    </lineage>
</organism>
<keyword evidence="1" id="KW-0472">Membrane</keyword>
<evidence type="ECO:0008006" key="4">
    <source>
        <dbReference type="Google" id="ProtNLM"/>
    </source>
</evidence>
<feature type="transmembrane region" description="Helical" evidence="1">
    <location>
        <begin position="7"/>
        <end position="27"/>
    </location>
</feature>
<sequence>MEPHTKRVLGGNLLLLLVGAVLLRLFNSGSGEAGLGFLILMALFILMLLLINLCAAIATSQRGHRKDYLLGMLLVLLVGFGTCFATASSY</sequence>
<dbReference type="Proteomes" id="UP001500454">
    <property type="component" value="Unassembled WGS sequence"/>
</dbReference>
<evidence type="ECO:0000313" key="3">
    <source>
        <dbReference type="Proteomes" id="UP001500454"/>
    </source>
</evidence>
<reference evidence="3" key="1">
    <citation type="journal article" date="2019" name="Int. J. Syst. Evol. Microbiol.">
        <title>The Global Catalogue of Microorganisms (GCM) 10K type strain sequencing project: providing services to taxonomists for standard genome sequencing and annotation.</title>
        <authorList>
            <consortium name="The Broad Institute Genomics Platform"/>
            <consortium name="The Broad Institute Genome Sequencing Center for Infectious Disease"/>
            <person name="Wu L."/>
            <person name="Ma J."/>
        </authorList>
    </citation>
    <scope>NUCLEOTIDE SEQUENCE [LARGE SCALE GENOMIC DNA]</scope>
    <source>
        <strain evidence="3">JCM 17924</strain>
    </source>
</reference>
<comment type="caution">
    <text evidence="2">The sequence shown here is derived from an EMBL/GenBank/DDBJ whole genome shotgun (WGS) entry which is preliminary data.</text>
</comment>
<evidence type="ECO:0000313" key="2">
    <source>
        <dbReference type="EMBL" id="GAA4382812.1"/>
    </source>
</evidence>
<keyword evidence="1" id="KW-0812">Transmembrane</keyword>
<evidence type="ECO:0000256" key="1">
    <source>
        <dbReference type="SAM" id="Phobius"/>
    </source>
</evidence>
<name>A0ABP8J0L9_9BACT</name>
<keyword evidence="3" id="KW-1185">Reference proteome</keyword>
<feature type="transmembrane region" description="Helical" evidence="1">
    <location>
        <begin position="33"/>
        <end position="56"/>
    </location>
</feature>
<dbReference type="EMBL" id="BAABHA010000007">
    <property type="protein sequence ID" value="GAA4382812.1"/>
    <property type="molecule type" value="Genomic_DNA"/>
</dbReference>